<evidence type="ECO:0000313" key="5">
    <source>
        <dbReference type="Proteomes" id="UP001221189"/>
    </source>
</evidence>
<dbReference type="PROSITE" id="PS50110">
    <property type="entry name" value="RESPONSE_REGULATORY"/>
    <property type="match status" value="1"/>
</dbReference>
<dbReference type="SMART" id="SM00448">
    <property type="entry name" value="REC"/>
    <property type="match status" value="1"/>
</dbReference>
<dbReference type="Gene3D" id="1.10.3210.10">
    <property type="entry name" value="Hypothetical protein af1432"/>
    <property type="match status" value="1"/>
</dbReference>
<dbReference type="SMART" id="SM00471">
    <property type="entry name" value="HDc"/>
    <property type="match status" value="1"/>
</dbReference>
<dbReference type="SUPFAM" id="SSF52172">
    <property type="entry name" value="CheY-like"/>
    <property type="match status" value="1"/>
</dbReference>
<reference evidence="4 5" key="1">
    <citation type="submission" date="2022-10" db="EMBL/GenBank/DDBJ databases">
        <title>Paucibacter sp. hw1 Genome sequencing.</title>
        <authorList>
            <person name="Park S."/>
        </authorList>
    </citation>
    <scope>NUCLEOTIDE SEQUENCE [LARGE SCALE GENOMIC DNA]</scope>
    <source>
        <strain evidence="5">hw1</strain>
    </source>
</reference>
<proteinExistence type="predicted"/>
<dbReference type="EMBL" id="JAQQXT010000006">
    <property type="protein sequence ID" value="MDC8772298.1"/>
    <property type="molecule type" value="Genomic_DNA"/>
</dbReference>
<keyword evidence="5" id="KW-1185">Reference proteome</keyword>
<dbReference type="Gene3D" id="3.40.50.2300">
    <property type="match status" value="1"/>
</dbReference>
<feature type="domain" description="HD-GYP" evidence="3">
    <location>
        <begin position="130"/>
        <end position="327"/>
    </location>
</feature>
<evidence type="ECO:0000256" key="1">
    <source>
        <dbReference type="PROSITE-ProRule" id="PRU00169"/>
    </source>
</evidence>
<name>A0ABT5KEG4_9BURK</name>
<organism evidence="4 5">
    <name type="scientific">Roseateles albus</name>
    <dbReference type="NCBI Taxonomy" id="2987525"/>
    <lineage>
        <taxon>Bacteria</taxon>
        <taxon>Pseudomonadati</taxon>
        <taxon>Pseudomonadota</taxon>
        <taxon>Betaproteobacteria</taxon>
        <taxon>Burkholderiales</taxon>
        <taxon>Sphaerotilaceae</taxon>
        <taxon>Roseateles</taxon>
    </lineage>
</organism>
<dbReference type="InterPro" id="IPR001789">
    <property type="entry name" value="Sig_transdc_resp-reg_receiver"/>
</dbReference>
<dbReference type="InterPro" id="IPR052020">
    <property type="entry name" value="Cyclic_di-GMP/3'3'-cGAMP_PDE"/>
</dbReference>
<dbReference type="PROSITE" id="PS51832">
    <property type="entry name" value="HD_GYP"/>
    <property type="match status" value="1"/>
</dbReference>
<evidence type="ECO:0000313" key="4">
    <source>
        <dbReference type="EMBL" id="MDC8772298.1"/>
    </source>
</evidence>
<dbReference type="PANTHER" id="PTHR45228:SF5">
    <property type="entry name" value="CYCLIC DI-GMP PHOSPHODIESTERASE VC_1348-RELATED"/>
    <property type="match status" value="1"/>
</dbReference>
<evidence type="ECO:0000259" key="3">
    <source>
        <dbReference type="PROSITE" id="PS51832"/>
    </source>
</evidence>
<dbReference type="RefSeq" id="WP_273600494.1">
    <property type="nucleotide sequence ID" value="NZ_JAQQXT010000006.1"/>
</dbReference>
<dbReference type="Proteomes" id="UP001221189">
    <property type="component" value="Unassembled WGS sequence"/>
</dbReference>
<dbReference type="SUPFAM" id="SSF109604">
    <property type="entry name" value="HD-domain/PDEase-like"/>
    <property type="match status" value="1"/>
</dbReference>
<dbReference type="Pfam" id="PF13487">
    <property type="entry name" value="HD_5"/>
    <property type="match status" value="1"/>
</dbReference>
<protein>
    <submittedName>
        <fullName evidence="4">Response regulator</fullName>
    </submittedName>
</protein>
<evidence type="ECO:0000259" key="2">
    <source>
        <dbReference type="PROSITE" id="PS50110"/>
    </source>
</evidence>
<keyword evidence="1" id="KW-0597">Phosphoprotein</keyword>
<gene>
    <name evidence="4" type="ORF">PRZ03_12010</name>
</gene>
<dbReference type="Pfam" id="PF00072">
    <property type="entry name" value="Response_reg"/>
    <property type="match status" value="1"/>
</dbReference>
<sequence length="340" mass="36559">MPMPNSPLLIVDDDPSNLAVLRQILSPYYALVFARSGPDAMAAVRKHAPALVLLDVQMPGMDGYSVCRQLKADAATQAIPVIFVTSLSEVGDEARGFAAGAVDYIIKPVSAPIVLARVKTHLSLVGVAQLEQVYHDAIYMLAAAAHLKDKDTGAHIWRMGAYAGAIASACGWSRAERRLLELAAPMHDTGKIGIPETLLCKPGALDAAEFALMKTHSQIGFEVLSMSQAPVFKLAAEIALCHHEKWDGSGYPGGLKGAAIPESARITAIADVFDALGMRRPYKPAWPMERVLATVVEGAGTHFEPRLVEAFMSILPQIQAIKEEWDEREATGPMTMPAEL</sequence>
<dbReference type="PANTHER" id="PTHR45228">
    <property type="entry name" value="CYCLIC DI-GMP PHOSPHODIESTERASE TM_0186-RELATED"/>
    <property type="match status" value="1"/>
</dbReference>
<dbReference type="CDD" id="cd00077">
    <property type="entry name" value="HDc"/>
    <property type="match status" value="1"/>
</dbReference>
<feature type="domain" description="Response regulatory" evidence="2">
    <location>
        <begin position="7"/>
        <end position="122"/>
    </location>
</feature>
<dbReference type="InterPro" id="IPR037522">
    <property type="entry name" value="HD_GYP_dom"/>
</dbReference>
<dbReference type="InterPro" id="IPR011006">
    <property type="entry name" value="CheY-like_superfamily"/>
</dbReference>
<comment type="caution">
    <text evidence="4">The sequence shown here is derived from an EMBL/GenBank/DDBJ whole genome shotgun (WGS) entry which is preliminary data.</text>
</comment>
<accession>A0ABT5KEG4</accession>
<feature type="modified residue" description="4-aspartylphosphate" evidence="1">
    <location>
        <position position="55"/>
    </location>
</feature>
<dbReference type="InterPro" id="IPR003607">
    <property type="entry name" value="HD/PDEase_dom"/>
</dbReference>